<dbReference type="PROSITE" id="PS50075">
    <property type="entry name" value="CARRIER"/>
    <property type="match status" value="1"/>
</dbReference>
<evidence type="ECO:0000256" key="1">
    <source>
        <dbReference type="ARBA" id="ARBA00001957"/>
    </source>
</evidence>
<keyword evidence="3" id="KW-0597">Phosphoprotein</keyword>
<dbReference type="Gene3D" id="2.30.38.10">
    <property type="entry name" value="Luciferase, Domain 3"/>
    <property type="match status" value="1"/>
</dbReference>
<sequence>MTPSALILLNELPLTVNGKLDRKALPAPDAAPAGTGRGPRDAREEAMCRAFAEVLGVERVGVDDSFFALGGHSLSAVSLVERLRTRGIAVDVRTLFTAPTVASLASAAGRSDVRVPPNGIPAAGTDVLTPGMVPLAGLDAAQLERVAAAVPGGARNVADVYPLAPLQEGIFFHHLLDAEDGPAGADTPAEGGAAAGGDTYVVTAVLGFGSRAALDGFVAALRRVVERHDIFRTAVVWEGLPEPVQVVLREAPLRVTEVPLTATGGEAVEELRTRWNRPMDLGHAPLLDLHVGRDTGTGRWLVLYRFHHLIGDHTSLDVVAHEVGVLRAGRGHELAEPLPFRDFVAQARLRMSRDEHEAYFRALLGDVTEPTAPYGVLEVRGDGSDVAEASLAVDRELAARVREAARGLGVSAATVFHVAWARVVAALSGRDDVVFGTVVFGRLQAGAGADRVPGLFINTLPVRAAVGGVSVAEAARAMHGQLADVLVHEHAPLTLAQRAGAVGPRTPLFTSLFNYRYSTASGTEPAAPPIDGAEWLHARERTNYPLTAAVDDLGTELRLMVQAAASIDPWAVCGYLHTALDAVTTALETAPRAPLRQLDVLPPKELAELTGGGAAGQRPGTDHGALAESFEARAARSAGAVAVVFGDEELTYGELNRRANRLARSLTGHGVGPEDRVGVALPRSAELVVALLAVLKAGAAYVPLDPGYPADRLAYMLDDAAPSAILTVTSVTEDIPGRGAPRLLLDDPATRAALAEQPPENLTDDDRRTPLGPEHPAYVIYTSGSTGRPKGVVVRQSGLLNTARAAIAAADITPDSRVLQFASPSFDVASMEVWMSLLSGACLVMAPAADLLPGDGLVTVLKRHGVTHAGIPPVVLAALPDDALPEGMTLSVGGEVCAPALVEQWSAGRRMINQYGPTETTVCATMSGPLSGAVTPPIGRPIAGTRVFVLDGALRPVPPGVPGEMYITG</sequence>
<dbReference type="PANTHER" id="PTHR45527">
    <property type="entry name" value="NONRIBOSOMAL PEPTIDE SYNTHETASE"/>
    <property type="match status" value="1"/>
</dbReference>
<dbReference type="Pfam" id="PF00501">
    <property type="entry name" value="AMP-binding"/>
    <property type="match status" value="1"/>
</dbReference>
<dbReference type="Proteomes" id="UP000621266">
    <property type="component" value="Unassembled WGS sequence"/>
</dbReference>
<dbReference type="EMBL" id="WHPN01000302">
    <property type="protein sequence ID" value="KAF4407677.1"/>
    <property type="molecule type" value="Genomic_DNA"/>
</dbReference>
<reference evidence="5 6" key="1">
    <citation type="submission" date="2019-10" db="EMBL/GenBank/DDBJ databases">
        <title>Streptomyces tenebrisbrunneis sp.nov., an endogenous actinomycete isolated from of Lycium ruthenicum.</title>
        <authorList>
            <person name="Ma L."/>
        </authorList>
    </citation>
    <scope>NUCLEOTIDE SEQUENCE [LARGE SCALE GENOMIC DNA]</scope>
    <source>
        <strain evidence="5 6">TRM 66187</strain>
    </source>
</reference>
<dbReference type="Pfam" id="PF00668">
    <property type="entry name" value="Condensation"/>
    <property type="match status" value="1"/>
</dbReference>
<gene>
    <name evidence="5" type="ORF">GCU69_18360</name>
</gene>
<dbReference type="Pfam" id="PF00550">
    <property type="entry name" value="PP-binding"/>
    <property type="match status" value="1"/>
</dbReference>
<dbReference type="InterPro" id="IPR000873">
    <property type="entry name" value="AMP-dep_synth/lig_dom"/>
</dbReference>
<dbReference type="Gene3D" id="3.30.559.30">
    <property type="entry name" value="Nonribosomal peptide synthetase, condensation domain"/>
    <property type="match status" value="1"/>
</dbReference>
<dbReference type="InterPro" id="IPR045851">
    <property type="entry name" value="AMP-bd_C_sf"/>
</dbReference>
<feature type="domain" description="Carrier" evidence="4">
    <location>
        <begin position="38"/>
        <end position="112"/>
    </location>
</feature>
<dbReference type="SUPFAM" id="SSF52777">
    <property type="entry name" value="CoA-dependent acyltransferases"/>
    <property type="match status" value="2"/>
</dbReference>
<feature type="non-terminal residue" evidence="5">
    <location>
        <position position="969"/>
    </location>
</feature>
<dbReference type="InterPro" id="IPR023213">
    <property type="entry name" value="CAT-like_dom_sf"/>
</dbReference>
<dbReference type="Gene3D" id="3.30.300.30">
    <property type="match status" value="1"/>
</dbReference>
<dbReference type="SMART" id="SM00823">
    <property type="entry name" value="PKS_PP"/>
    <property type="match status" value="1"/>
</dbReference>
<evidence type="ECO:0000313" key="5">
    <source>
        <dbReference type="EMBL" id="KAF4407677.1"/>
    </source>
</evidence>
<dbReference type="RefSeq" id="WP_156206629.1">
    <property type="nucleotide sequence ID" value="NZ_WHPN01000302.1"/>
</dbReference>
<comment type="cofactor">
    <cofactor evidence="1">
        <name>pantetheine 4'-phosphate</name>
        <dbReference type="ChEBI" id="CHEBI:47942"/>
    </cofactor>
</comment>
<proteinExistence type="predicted"/>
<dbReference type="InterPro" id="IPR020845">
    <property type="entry name" value="AMP-binding_CS"/>
</dbReference>
<evidence type="ECO:0000256" key="2">
    <source>
        <dbReference type="ARBA" id="ARBA00022450"/>
    </source>
</evidence>
<dbReference type="Gene3D" id="3.30.559.10">
    <property type="entry name" value="Chloramphenicol acetyltransferase-like domain"/>
    <property type="match status" value="1"/>
</dbReference>
<dbReference type="SUPFAM" id="SSF56801">
    <property type="entry name" value="Acetyl-CoA synthetase-like"/>
    <property type="match status" value="2"/>
</dbReference>
<dbReference type="InterPro" id="IPR009081">
    <property type="entry name" value="PP-bd_ACP"/>
</dbReference>
<protein>
    <submittedName>
        <fullName evidence="5">AMP-binding protein</fullName>
    </submittedName>
</protein>
<organism evidence="5 6">
    <name type="scientific">Streptomyces lycii</name>
    <dbReference type="NCBI Taxonomy" id="2654337"/>
    <lineage>
        <taxon>Bacteria</taxon>
        <taxon>Bacillati</taxon>
        <taxon>Actinomycetota</taxon>
        <taxon>Actinomycetes</taxon>
        <taxon>Kitasatosporales</taxon>
        <taxon>Streptomycetaceae</taxon>
        <taxon>Streptomyces</taxon>
    </lineage>
</organism>
<keyword evidence="6" id="KW-1185">Reference proteome</keyword>
<dbReference type="Gene3D" id="3.40.50.980">
    <property type="match status" value="2"/>
</dbReference>
<dbReference type="InterPro" id="IPR036736">
    <property type="entry name" value="ACP-like_sf"/>
</dbReference>
<dbReference type="PROSITE" id="PS00455">
    <property type="entry name" value="AMP_BINDING"/>
    <property type="match status" value="1"/>
</dbReference>
<dbReference type="CDD" id="cd19544">
    <property type="entry name" value="E-C_NRPS"/>
    <property type="match status" value="1"/>
</dbReference>
<dbReference type="PANTHER" id="PTHR45527:SF1">
    <property type="entry name" value="FATTY ACID SYNTHASE"/>
    <property type="match status" value="1"/>
</dbReference>
<name>A0ABQ7FKB7_9ACTN</name>
<evidence type="ECO:0000313" key="6">
    <source>
        <dbReference type="Proteomes" id="UP000621266"/>
    </source>
</evidence>
<evidence type="ECO:0000259" key="4">
    <source>
        <dbReference type="PROSITE" id="PS50075"/>
    </source>
</evidence>
<dbReference type="InterPro" id="IPR020806">
    <property type="entry name" value="PKS_PP-bd"/>
</dbReference>
<keyword evidence="2" id="KW-0596">Phosphopantetheine</keyword>
<evidence type="ECO:0000256" key="3">
    <source>
        <dbReference type="ARBA" id="ARBA00022553"/>
    </source>
</evidence>
<comment type="caution">
    <text evidence="5">The sequence shown here is derived from an EMBL/GenBank/DDBJ whole genome shotgun (WGS) entry which is preliminary data.</text>
</comment>
<accession>A0ABQ7FKB7</accession>
<dbReference type="SUPFAM" id="SSF47336">
    <property type="entry name" value="ACP-like"/>
    <property type="match status" value="1"/>
</dbReference>
<dbReference type="InterPro" id="IPR001242">
    <property type="entry name" value="Condensation_dom"/>
</dbReference>
<dbReference type="InterPro" id="IPR029058">
    <property type="entry name" value="AB_hydrolase_fold"/>
</dbReference>
<dbReference type="Gene3D" id="3.40.50.1820">
    <property type="entry name" value="alpha/beta hydrolase"/>
    <property type="match status" value="1"/>
</dbReference>